<proteinExistence type="predicted"/>
<gene>
    <name evidence="1" type="ORF">PSTG_14432</name>
</gene>
<keyword evidence="2" id="KW-1185">Reference proteome</keyword>
<name>A0A0L0UYR2_9BASI</name>
<feature type="non-terminal residue" evidence="1">
    <location>
        <position position="1"/>
    </location>
</feature>
<accession>A0A0L0UYR2</accession>
<reference evidence="2" key="1">
    <citation type="submission" date="2014-03" db="EMBL/GenBank/DDBJ databases">
        <title>The Genome Sequence of Puccinia striiformis f. sp. tritici PST-78.</title>
        <authorList>
            <consortium name="The Broad Institute Genome Sequencing Platform"/>
            <person name="Cuomo C."/>
            <person name="Hulbert S."/>
            <person name="Chen X."/>
            <person name="Walker B."/>
            <person name="Young S.K."/>
            <person name="Zeng Q."/>
            <person name="Gargeya S."/>
            <person name="Fitzgerald M."/>
            <person name="Haas B."/>
            <person name="Abouelleil A."/>
            <person name="Alvarado L."/>
            <person name="Arachchi H.M."/>
            <person name="Berlin A.M."/>
            <person name="Chapman S.B."/>
            <person name="Goldberg J."/>
            <person name="Griggs A."/>
            <person name="Gujja S."/>
            <person name="Hansen M."/>
            <person name="Howarth C."/>
            <person name="Imamovic A."/>
            <person name="Larimer J."/>
            <person name="McCowan C."/>
            <person name="Montmayeur A."/>
            <person name="Murphy C."/>
            <person name="Neiman D."/>
            <person name="Pearson M."/>
            <person name="Priest M."/>
            <person name="Roberts A."/>
            <person name="Saif S."/>
            <person name="Shea T."/>
            <person name="Sisk P."/>
            <person name="Sykes S."/>
            <person name="Wortman J."/>
            <person name="Nusbaum C."/>
            <person name="Birren B."/>
        </authorList>
    </citation>
    <scope>NUCLEOTIDE SEQUENCE [LARGE SCALE GENOMIC DNA]</scope>
    <source>
        <strain evidence="2">race PST-78</strain>
    </source>
</reference>
<dbReference type="Proteomes" id="UP000054564">
    <property type="component" value="Unassembled WGS sequence"/>
</dbReference>
<dbReference type="EMBL" id="AJIL01000172">
    <property type="protein sequence ID" value="KNE92197.1"/>
    <property type="molecule type" value="Genomic_DNA"/>
</dbReference>
<comment type="caution">
    <text evidence="1">The sequence shown here is derived from an EMBL/GenBank/DDBJ whole genome shotgun (WGS) entry which is preliminary data.</text>
</comment>
<protein>
    <submittedName>
        <fullName evidence="1">Uncharacterized protein</fullName>
    </submittedName>
</protein>
<dbReference type="AlphaFoldDB" id="A0A0L0UYR2"/>
<evidence type="ECO:0000313" key="1">
    <source>
        <dbReference type="EMBL" id="KNE92197.1"/>
    </source>
</evidence>
<evidence type="ECO:0000313" key="2">
    <source>
        <dbReference type="Proteomes" id="UP000054564"/>
    </source>
</evidence>
<organism evidence="1 2">
    <name type="scientific">Puccinia striiformis f. sp. tritici PST-78</name>
    <dbReference type="NCBI Taxonomy" id="1165861"/>
    <lineage>
        <taxon>Eukaryota</taxon>
        <taxon>Fungi</taxon>
        <taxon>Dikarya</taxon>
        <taxon>Basidiomycota</taxon>
        <taxon>Pucciniomycotina</taxon>
        <taxon>Pucciniomycetes</taxon>
        <taxon>Pucciniales</taxon>
        <taxon>Pucciniaceae</taxon>
        <taxon>Puccinia</taxon>
    </lineage>
</organism>
<sequence>RYSKILLDTLEFLKKNMPNGSHWKFDDLPFDTQVKFSAIEEAFGYFSTALKLVYSKYVQTIQFEALGSVETKYKPSILYLTQIYTKDEVSNYTLKPYQTHNKRSALIIEQADSILNKLRKVEDSDQRSFEQLVANKQTLKGILNQPIESSISAKYLK</sequence>